<feature type="transmembrane region" description="Helical" evidence="1">
    <location>
        <begin position="114"/>
        <end position="135"/>
    </location>
</feature>
<feature type="transmembrane region" description="Helical" evidence="1">
    <location>
        <begin position="12"/>
        <end position="35"/>
    </location>
</feature>
<feature type="transmembrane region" description="Helical" evidence="1">
    <location>
        <begin position="156"/>
        <end position="175"/>
    </location>
</feature>
<accession>A6G2C1</accession>
<dbReference type="AlphaFoldDB" id="A6G2C1"/>
<evidence type="ECO:0000313" key="3">
    <source>
        <dbReference type="Proteomes" id="UP000005801"/>
    </source>
</evidence>
<comment type="caution">
    <text evidence="2">The sequence shown here is derived from an EMBL/GenBank/DDBJ whole genome shotgun (WGS) entry which is preliminary data.</text>
</comment>
<sequence>MSEAPHSRTHHIGTALTIVYVAGVVLLAVAPELGLRLLAKEGAVEQASHAVLVVAILAYAVVALRSRRPLALSLCAFLAVVLLEELDWGAIYAAKDVSSAFQARTGDVNFHNRWGGHSYLLFVLPVPLYGLLPFYPARLREPLERALGPAAPDRDAAAALLAGAGLMLLGLAVMSQREQQLDELNELVVYLWFAGVAALAMFAPEPHDPGSAGH</sequence>
<reference evidence="2 3" key="1">
    <citation type="submission" date="2007-06" db="EMBL/GenBank/DDBJ databases">
        <authorList>
            <person name="Shimkets L."/>
            <person name="Ferriera S."/>
            <person name="Johnson J."/>
            <person name="Kravitz S."/>
            <person name="Beeson K."/>
            <person name="Sutton G."/>
            <person name="Rogers Y.-H."/>
            <person name="Friedman R."/>
            <person name="Frazier M."/>
            <person name="Venter J.C."/>
        </authorList>
    </citation>
    <scope>NUCLEOTIDE SEQUENCE [LARGE SCALE GENOMIC DNA]</scope>
    <source>
        <strain evidence="2 3">SIR-1</strain>
    </source>
</reference>
<feature type="transmembrane region" description="Helical" evidence="1">
    <location>
        <begin position="187"/>
        <end position="204"/>
    </location>
</feature>
<keyword evidence="1" id="KW-0472">Membrane</keyword>
<feature type="transmembrane region" description="Helical" evidence="1">
    <location>
        <begin position="47"/>
        <end position="64"/>
    </location>
</feature>
<organism evidence="2 3">
    <name type="scientific">Plesiocystis pacifica SIR-1</name>
    <dbReference type="NCBI Taxonomy" id="391625"/>
    <lineage>
        <taxon>Bacteria</taxon>
        <taxon>Pseudomonadati</taxon>
        <taxon>Myxococcota</taxon>
        <taxon>Polyangia</taxon>
        <taxon>Nannocystales</taxon>
        <taxon>Nannocystaceae</taxon>
        <taxon>Plesiocystis</taxon>
    </lineage>
</organism>
<keyword evidence="1" id="KW-1133">Transmembrane helix</keyword>
<evidence type="ECO:0000313" key="2">
    <source>
        <dbReference type="EMBL" id="EDM80090.1"/>
    </source>
</evidence>
<dbReference type="STRING" id="391625.PPSIR1_20724"/>
<proteinExistence type="predicted"/>
<dbReference type="Proteomes" id="UP000005801">
    <property type="component" value="Unassembled WGS sequence"/>
</dbReference>
<gene>
    <name evidence="2" type="ORF">PPSIR1_20724</name>
</gene>
<name>A6G2C1_9BACT</name>
<evidence type="ECO:0000256" key="1">
    <source>
        <dbReference type="SAM" id="Phobius"/>
    </source>
</evidence>
<dbReference type="EMBL" id="ABCS01000014">
    <property type="protein sequence ID" value="EDM80090.1"/>
    <property type="molecule type" value="Genomic_DNA"/>
</dbReference>
<dbReference type="RefSeq" id="WP_006970870.1">
    <property type="nucleotide sequence ID" value="NZ_ABCS01000014.1"/>
</dbReference>
<protein>
    <submittedName>
        <fullName evidence="2">Uncharacterized protein</fullName>
    </submittedName>
</protein>
<keyword evidence="3" id="KW-1185">Reference proteome</keyword>
<keyword evidence="1" id="KW-0812">Transmembrane</keyword>